<dbReference type="KEGG" id="anf:AQPE_0773"/>
<dbReference type="InterPro" id="IPR013783">
    <property type="entry name" value="Ig-like_fold"/>
</dbReference>
<dbReference type="PANTHER" id="PTHR43547:SF2">
    <property type="entry name" value="HYBRID SIGNAL TRANSDUCTION HISTIDINE KINASE C"/>
    <property type="match status" value="1"/>
</dbReference>
<dbReference type="SMART" id="SM00448">
    <property type="entry name" value="REC"/>
    <property type="match status" value="1"/>
</dbReference>
<dbReference type="PANTHER" id="PTHR43547">
    <property type="entry name" value="TWO-COMPONENT HISTIDINE KINASE"/>
    <property type="match status" value="1"/>
</dbReference>
<feature type="domain" description="Response regulatory" evidence="16">
    <location>
        <begin position="1040"/>
        <end position="1155"/>
    </location>
</feature>
<evidence type="ECO:0000313" key="18">
    <source>
        <dbReference type="Proteomes" id="UP001193389"/>
    </source>
</evidence>
<dbReference type="Pfam" id="PF02518">
    <property type="entry name" value="HATPase_c"/>
    <property type="match status" value="1"/>
</dbReference>
<evidence type="ECO:0000256" key="12">
    <source>
        <dbReference type="PROSITE-ProRule" id="PRU00169"/>
    </source>
</evidence>
<keyword evidence="7" id="KW-0067">ATP-binding</keyword>
<feature type="modified residue" description="4-aspartylphosphate" evidence="12">
    <location>
        <position position="1088"/>
    </location>
</feature>
<dbReference type="SUPFAM" id="SSF47384">
    <property type="entry name" value="Homodimeric domain of signal transducing histidine kinase"/>
    <property type="match status" value="1"/>
</dbReference>
<keyword evidence="18" id="KW-1185">Reference proteome</keyword>
<dbReference type="InterPro" id="IPR036097">
    <property type="entry name" value="HisK_dim/P_sf"/>
</dbReference>
<evidence type="ECO:0000256" key="13">
    <source>
        <dbReference type="SAM" id="Phobius"/>
    </source>
</evidence>
<evidence type="ECO:0000313" key="17">
    <source>
        <dbReference type="EMBL" id="BBE16633.1"/>
    </source>
</evidence>
<dbReference type="Pfam" id="PF07494">
    <property type="entry name" value="Reg_prop"/>
    <property type="match status" value="1"/>
</dbReference>
<dbReference type="InterPro" id="IPR005467">
    <property type="entry name" value="His_kinase_dom"/>
</dbReference>
<keyword evidence="4" id="KW-0808">Transferase</keyword>
<sequence>MQASGPYKPQLANPVFEPWRWTEFPEYDTIRISCIAKGSDKGMWMGIGNKAIYYDGYKTVQFIPDSTAIHSLAFEKDNNLLVATTNGIFRYKEGEFRKILNFNFNSQRNFTTDLNGDSWIGCEFGLLKITSKGNYCLNPEGYFEIDANGSILNTLRYEKANDYRLASIREIRFPVYNLAINRAQKIWMTVDLPDKNLASVDVSKVPENSLNWKYIKVPNLSVGDVSALCEHENSLWITSSNPNIMLLQYQISEEKWKSIDLKVFGGDNVQASILETSDGNLWIGGHSKLYSLTESGWKVYQYPEVSLPLSYIEIYGDKHDNIFVFGSNGSLMKLDLSSRSFGTFLGLNFNCNTPDGKYWFTTNAGEVVSCNQSMQNFQKYSVTDGLMSMTMTLHYSPKSGLWAAGSNQGKAAIARFEHGHWTMTTFPDLYLGIAYNGICELGDSAVAFPVNGVLELDNTNFKGGFVAYNYKRSVWLHYSSDKVPQRIPSIGQTSNGNLWFSGNNVIMFDGKKNHQIELPAKSLSWTDDIEVTPSNHILVAQGGTGLFYNDGKKWTRYTTLNGLASNMVTNLFVENDTLIYVASDKGISFFDGKQFIPQIINPELNIQRERGFLNKSEDGALWINQATREWYLYDFKNTAENPALFKTTFYRRENNPPKTTISFSDHEISSSGNVIITYNGNDYWNETPSEKIQFSYRLNKEEWSPFSEKKSSVFLDLNAGNYTFEVRSRDLDNNIEPKPARISFTVLRPVYMRAWFILTILTFLGIIVWLLIRLYARNKQIHELDQLKLRLFTDISHELKTPLTLISLPLQKLLDKAKRKNENFDGLELIYTNVQRLNNLVNQVVDFRRLEAGKIQLELSPGDLVLQLRNISGYYAPLAHEKNIRFEFSCNIQEFWAKYDADKLEKIVVNLLSNAFKFTPENEKVELIAKIDPQNDNLQLWVNDSGPGIPKEMQQNVFDRFYRLRSEKFNRIPGSGIGLSLVKELINLHHGSIEVISDGIHGTSFYVTLPLIKAEKVTEQTDKTKADIDLDKLNWGEKASVLLIEDEELMLRFVADELKNYFRVKGVGSVEKAYELLNTEMFDLILSDVMLPGMTGMEFCKKLKSDPKTSHLPVILLTARDSEEDIVEGLCTGADDYITKPFRMNELIARSYNLIENRRRMKDRFADQEEIEANTFAQNPGDLDFLNKAIAIVFENIDNSEFDVPQFCNLMNTSKTLLYSKLKSLTGQSATEFVRNIRLKEAKKLLLNNGHQHTISEISYMVGFNDPLYFSRCFRKYFGVPPSEIGK</sequence>
<dbReference type="PRINTS" id="PR00344">
    <property type="entry name" value="BCTRLSENSOR"/>
</dbReference>
<keyword evidence="3 12" id="KW-0597">Phosphoprotein</keyword>
<dbReference type="Gene3D" id="2.130.10.10">
    <property type="entry name" value="YVTN repeat-like/Quinoprotein amine dehydrogenase"/>
    <property type="match status" value="3"/>
</dbReference>
<dbReference type="InterPro" id="IPR018060">
    <property type="entry name" value="HTH_AraC"/>
</dbReference>
<dbReference type="GO" id="GO:0043565">
    <property type="term" value="F:sequence-specific DNA binding"/>
    <property type="evidence" value="ECO:0007669"/>
    <property type="project" value="InterPro"/>
</dbReference>
<keyword evidence="13" id="KW-1133">Transmembrane helix</keyword>
<evidence type="ECO:0000256" key="2">
    <source>
        <dbReference type="ARBA" id="ARBA00012438"/>
    </source>
</evidence>
<dbReference type="PROSITE" id="PS00041">
    <property type="entry name" value="HTH_ARAC_FAMILY_1"/>
    <property type="match status" value="1"/>
</dbReference>
<dbReference type="SUPFAM" id="SSF55874">
    <property type="entry name" value="ATPase domain of HSP90 chaperone/DNA topoisomerase II/histidine kinase"/>
    <property type="match status" value="1"/>
</dbReference>
<dbReference type="SUPFAM" id="SSF63829">
    <property type="entry name" value="Calcium-dependent phosphotriesterase"/>
    <property type="match status" value="2"/>
</dbReference>
<dbReference type="Pfam" id="PF07495">
    <property type="entry name" value="Y_Y_Y"/>
    <property type="match status" value="1"/>
</dbReference>
<evidence type="ECO:0000256" key="1">
    <source>
        <dbReference type="ARBA" id="ARBA00000085"/>
    </source>
</evidence>
<accession>A0A5K7S516</accession>
<protein>
    <recommendedName>
        <fullName evidence="2">histidine kinase</fullName>
        <ecNumber evidence="2">2.7.13.3</ecNumber>
    </recommendedName>
</protein>
<dbReference type="SUPFAM" id="SSF46689">
    <property type="entry name" value="Homeodomain-like"/>
    <property type="match status" value="1"/>
</dbReference>
<feature type="domain" description="Histidine kinase" evidence="15">
    <location>
        <begin position="794"/>
        <end position="1013"/>
    </location>
</feature>
<dbReference type="EC" id="2.7.13.3" evidence="2"/>
<dbReference type="InterPro" id="IPR003594">
    <property type="entry name" value="HATPase_dom"/>
</dbReference>
<keyword evidence="5" id="KW-0547">Nucleotide-binding</keyword>
<dbReference type="PROSITE" id="PS50109">
    <property type="entry name" value="HIS_KIN"/>
    <property type="match status" value="1"/>
</dbReference>
<dbReference type="CDD" id="cd00082">
    <property type="entry name" value="HisKA"/>
    <property type="match status" value="1"/>
</dbReference>
<dbReference type="InterPro" id="IPR036890">
    <property type="entry name" value="HATPase_C_sf"/>
</dbReference>
<dbReference type="Gene3D" id="1.10.10.60">
    <property type="entry name" value="Homeodomain-like"/>
    <property type="match status" value="1"/>
</dbReference>
<dbReference type="GO" id="GO:0000155">
    <property type="term" value="F:phosphorelay sensor kinase activity"/>
    <property type="evidence" value="ECO:0007669"/>
    <property type="project" value="InterPro"/>
</dbReference>
<dbReference type="Proteomes" id="UP001193389">
    <property type="component" value="Chromosome"/>
</dbReference>
<dbReference type="FunFam" id="3.30.565.10:FF:000037">
    <property type="entry name" value="Hybrid sensor histidine kinase/response regulator"/>
    <property type="match status" value="1"/>
</dbReference>
<evidence type="ECO:0000256" key="5">
    <source>
        <dbReference type="ARBA" id="ARBA00022741"/>
    </source>
</evidence>
<dbReference type="SMART" id="SM00342">
    <property type="entry name" value="HTH_ARAC"/>
    <property type="match status" value="1"/>
</dbReference>
<dbReference type="InterPro" id="IPR011006">
    <property type="entry name" value="CheY-like_superfamily"/>
</dbReference>
<dbReference type="InterPro" id="IPR018062">
    <property type="entry name" value="HTH_AraC-typ_CS"/>
</dbReference>
<dbReference type="InterPro" id="IPR015943">
    <property type="entry name" value="WD40/YVTN_repeat-like_dom_sf"/>
</dbReference>
<evidence type="ECO:0000256" key="11">
    <source>
        <dbReference type="ARBA" id="ARBA00023163"/>
    </source>
</evidence>
<comment type="catalytic activity">
    <reaction evidence="1">
        <text>ATP + protein L-histidine = ADP + protein N-phospho-L-histidine.</text>
        <dbReference type="EC" id="2.7.13.3"/>
    </reaction>
</comment>
<evidence type="ECO:0000259" key="14">
    <source>
        <dbReference type="PROSITE" id="PS01124"/>
    </source>
</evidence>
<dbReference type="Gene3D" id="1.10.287.130">
    <property type="match status" value="1"/>
</dbReference>
<keyword evidence="9" id="KW-0805">Transcription regulation</keyword>
<dbReference type="Pfam" id="PF00512">
    <property type="entry name" value="HisKA"/>
    <property type="match status" value="1"/>
</dbReference>
<evidence type="ECO:0000256" key="4">
    <source>
        <dbReference type="ARBA" id="ARBA00022679"/>
    </source>
</evidence>
<keyword evidence="6" id="KW-0418">Kinase</keyword>
<evidence type="ECO:0000256" key="6">
    <source>
        <dbReference type="ARBA" id="ARBA00022777"/>
    </source>
</evidence>
<dbReference type="GO" id="GO:0003700">
    <property type="term" value="F:DNA-binding transcription factor activity"/>
    <property type="evidence" value="ECO:0007669"/>
    <property type="project" value="InterPro"/>
</dbReference>
<dbReference type="InterPro" id="IPR004358">
    <property type="entry name" value="Sig_transdc_His_kin-like_C"/>
</dbReference>
<dbReference type="SMART" id="SM00387">
    <property type="entry name" value="HATPase_c"/>
    <property type="match status" value="1"/>
</dbReference>
<dbReference type="InterPro" id="IPR009057">
    <property type="entry name" value="Homeodomain-like_sf"/>
</dbReference>
<organism evidence="17 18">
    <name type="scientific">Aquipluma nitroreducens</name>
    <dbReference type="NCBI Taxonomy" id="2010828"/>
    <lineage>
        <taxon>Bacteria</taxon>
        <taxon>Pseudomonadati</taxon>
        <taxon>Bacteroidota</taxon>
        <taxon>Bacteroidia</taxon>
        <taxon>Marinilabiliales</taxon>
        <taxon>Prolixibacteraceae</taxon>
        <taxon>Aquipluma</taxon>
    </lineage>
</organism>
<dbReference type="InterPro" id="IPR001789">
    <property type="entry name" value="Sig_transdc_resp-reg_receiver"/>
</dbReference>
<evidence type="ECO:0000256" key="3">
    <source>
        <dbReference type="ARBA" id="ARBA00022553"/>
    </source>
</evidence>
<feature type="transmembrane region" description="Helical" evidence="13">
    <location>
        <begin position="750"/>
        <end position="772"/>
    </location>
</feature>
<dbReference type="CDD" id="cd00075">
    <property type="entry name" value="HATPase"/>
    <property type="match status" value="1"/>
</dbReference>
<dbReference type="EMBL" id="AP018694">
    <property type="protein sequence ID" value="BBE16633.1"/>
    <property type="molecule type" value="Genomic_DNA"/>
</dbReference>
<dbReference type="InterPro" id="IPR011123">
    <property type="entry name" value="Y_Y_Y"/>
</dbReference>
<keyword evidence="10 17" id="KW-0238">DNA-binding</keyword>
<dbReference type="SUPFAM" id="SSF52172">
    <property type="entry name" value="CheY-like"/>
    <property type="match status" value="1"/>
</dbReference>
<dbReference type="Gene3D" id="2.60.40.10">
    <property type="entry name" value="Immunoglobulins"/>
    <property type="match status" value="1"/>
</dbReference>
<dbReference type="Pfam" id="PF00072">
    <property type="entry name" value="Response_reg"/>
    <property type="match status" value="1"/>
</dbReference>
<evidence type="ECO:0000256" key="7">
    <source>
        <dbReference type="ARBA" id="ARBA00022840"/>
    </source>
</evidence>
<dbReference type="GO" id="GO:0005524">
    <property type="term" value="F:ATP binding"/>
    <property type="evidence" value="ECO:0007669"/>
    <property type="project" value="UniProtKB-KW"/>
</dbReference>
<keyword evidence="8" id="KW-0902">Two-component regulatory system</keyword>
<keyword evidence="11" id="KW-0804">Transcription</keyword>
<dbReference type="Gene3D" id="3.30.565.10">
    <property type="entry name" value="Histidine kinase-like ATPase, C-terminal domain"/>
    <property type="match status" value="1"/>
</dbReference>
<dbReference type="InterPro" id="IPR003661">
    <property type="entry name" value="HisK_dim/P_dom"/>
</dbReference>
<dbReference type="PROSITE" id="PS50110">
    <property type="entry name" value="RESPONSE_REGULATORY"/>
    <property type="match status" value="1"/>
</dbReference>
<evidence type="ECO:0000259" key="15">
    <source>
        <dbReference type="PROSITE" id="PS50109"/>
    </source>
</evidence>
<evidence type="ECO:0000256" key="8">
    <source>
        <dbReference type="ARBA" id="ARBA00023012"/>
    </source>
</evidence>
<dbReference type="InterPro" id="IPR011110">
    <property type="entry name" value="Reg_prop"/>
</dbReference>
<keyword evidence="13" id="KW-0812">Transmembrane</keyword>
<evidence type="ECO:0000256" key="10">
    <source>
        <dbReference type="ARBA" id="ARBA00023125"/>
    </source>
</evidence>
<dbReference type="PROSITE" id="PS01124">
    <property type="entry name" value="HTH_ARAC_FAMILY_2"/>
    <property type="match status" value="1"/>
</dbReference>
<dbReference type="SMART" id="SM00388">
    <property type="entry name" value="HisKA"/>
    <property type="match status" value="1"/>
</dbReference>
<feature type="domain" description="HTH araC/xylS-type" evidence="14">
    <location>
        <begin position="1187"/>
        <end position="1287"/>
    </location>
</feature>
<keyword evidence="13" id="KW-0472">Membrane</keyword>
<gene>
    <name evidence="17" type="ORF">AQPE_0773</name>
</gene>
<proteinExistence type="predicted"/>
<dbReference type="Pfam" id="PF12833">
    <property type="entry name" value="HTH_18"/>
    <property type="match status" value="1"/>
</dbReference>
<dbReference type="Gene3D" id="3.40.50.2300">
    <property type="match status" value="1"/>
</dbReference>
<evidence type="ECO:0000259" key="16">
    <source>
        <dbReference type="PROSITE" id="PS50110"/>
    </source>
</evidence>
<name>A0A5K7S516_9BACT</name>
<reference evidence="17" key="1">
    <citation type="journal article" date="2020" name="Int. J. Syst. Evol. Microbiol.">
        <title>Aquipluma nitroreducens gen. nov. sp. nov., a novel facultatively anaerobic bacterium isolated from a freshwater lake.</title>
        <authorList>
            <person name="Watanabe M."/>
            <person name="Kojima H."/>
            <person name="Fukui M."/>
        </authorList>
    </citation>
    <scope>NUCLEOTIDE SEQUENCE</scope>
    <source>
        <strain evidence="17">MeG22</strain>
    </source>
</reference>
<evidence type="ECO:0000256" key="9">
    <source>
        <dbReference type="ARBA" id="ARBA00023015"/>
    </source>
</evidence>